<sequence>MKKYLYAFYNRLSRRKVSVASTMDKKVGVSIYFFYRIYVFCLILLVPLLSSCANREAVDSFDKQFKEEAAKIYKQYSSRAFQQGEVELNTFVQLSGVITVTDNQDGCSIKKNDRFILEVEGDRYQVINYSDSEWELTERVTVYGEYYGFIKAEEIKNEL</sequence>
<evidence type="ECO:0000313" key="2">
    <source>
        <dbReference type="Proteomes" id="UP000673375"/>
    </source>
</evidence>
<comment type="caution">
    <text evidence="1">The sequence shown here is derived from an EMBL/GenBank/DDBJ whole genome shotgun (WGS) entry which is preliminary data.</text>
</comment>
<dbReference type="Proteomes" id="UP000673375">
    <property type="component" value="Unassembled WGS sequence"/>
</dbReference>
<organism evidence="1 2">
    <name type="scientific">Enterococcus larvae</name>
    <dbReference type="NCBI Taxonomy" id="2794352"/>
    <lineage>
        <taxon>Bacteria</taxon>
        <taxon>Bacillati</taxon>
        <taxon>Bacillota</taxon>
        <taxon>Bacilli</taxon>
        <taxon>Lactobacillales</taxon>
        <taxon>Enterococcaceae</taxon>
        <taxon>Enterococcus</taxon>
    </lineage>
</organism>
<keyword evidence="2" id="KW-1185">Reference proteome</keyword>
<dbReference type="RefSeq" id="WP_209559047.1">
    <property type="nucleotide sequence ID" value="NZ_JAEDXU010000014.1"/>
</dbReference>
<evidence type="ECO:0008006" key="3">
    <source>
        <dbReference type="Google" id="ProtNLM"/>
    </source>
</evidence>
<protein>
    <recommendedName>
        <fullName evidence="3">Lipoprotein</fullName>
    </recommendedName>
</protein>
<proteinExistence type="predicted"/>
<dbReference type="EMBL" id="JAEDXU010000014">
    <property type="protein sequence ID" value="MBP1048279.1"/>
    <property type="molecule type" value="Genomic_DNA"/>
</dbReference>
<reference evidence="1 2" key="1">
    <citation type="submission" date="2020-12" db="EMBL/GenBank/DDBJ databases">
        <title>Vagococcus allomyrinae sp. nov. and Enterococcus lavae sp. nov., isolated from the larvae of Allomyrina dichotoma.</title>
        <authorList>
            <person name="Lee S.D."/>
        </authorList>
    </citation>
    <scope>NUCLEOTIDE SEQUENCE [LARGE SCALE GENOMIC DNA]</scope>
    <source>
        <strain evidence="1 2">BWM-S5</strain>
    </source>
</reference>
<accession>A0ABS4CR72</accession>
<name>A0ABS4CR72_9ENTE</name>
<evidence type="ECO:0000313" key="1">
    <source>
        <dbReference type="EMBL" id="MBP1048279.1"/>
    </source>
</evidence>
<gene>
    <name evidence="1" type="ORF">I6N96_18450</name>
</gene>